<dbReference type="SUPFAM" id="SSF52540">
    <property type="entry name" value="P-loop containing nucleoside triphosphate hydrolases"/>
    <property type="match status" value="1"/>
</dbReference>
<dbReference type="Proteomes" id="UP000824540">
    <property type="component" value="Unassembled WGS sequence"/>
</dbReference>
<evidence type="ECO:0008006" key="3">
    <source>
        <dbReference type="Google" id="ProtNLM"/>
    </source>
</evidence>
<feature type="non-terminal residue" evidence="1">
    <location>
        <position position="379"/>
    </location>
</feature>
<dbReference type="GO" id="GO:0006955">
    <property type="term" value="P:immune response"/>
    <property type="evidence" value="ECO:0007669"/>
    <property type="project" value="TreeGrafter"/>
</dbReference>
<keyword evidence="2" id="KW-1185">Reference proteome</keyword>
<evidence type="ECO:0000313" key="2">
    <source>
        <dbReference type="Proteomes" id="UP000824540"/>
    </source>
</evidence>
<reference evidence="1" key="1">
    <citation type="thesis" date="2021" institute="BYU ScholarsArchive" country="Provo, UT, USA">
        <title>Applications of and Algorithms for Genome Assembly and Genomic Analyses with an Emphasis on Marine Teleosts.</title>
        <authorList>
            <person name="Pickett B.D."/>
        </authorList>
    </citation>
    <scope>NUCLEOTIDE SEQUENCE</scope>
    <source>
        <strain evidence="1">HI-2016</strain>
    </source>
</reference>
<dbReference type="PANTHER" id="PTHR14241:SF1">
    <property type="entry name" value="INTERFERON-INDUCED PROTEIN 44-RELATED"/>
    <property type="match status" value="1"/>
</dbReference>
<accession>A0A8T2MRS7</accession>
<dbReference type="EMBL" id="JAFBMS010000649">
    <property type="protein sequence ID" value="KAG9330323.1"/>
    <property type="molecule type" value="Genomic_DNA"/>
</dbReference>
<dbReference type="InterPro" id="IPR027417">
    <property type="entry name" value="P-loop_NTPase"/>
</dbReference>
<proteinExistence type="predicted"/>
<name>A0A8T2MRS7_9TELE</name>
<dbReference type="PANTHER" id="PTHR14241">
    <property type="entry name" value="INTERFERON-INDUCED PROTEIN 44"/>
    <property type="match status" value="1"/>
</dbReference>
<gene>
    <name evidence="1" type="ORF">JZ751_025685</name>
</gene>
<organism evidence="1 2">
    <name type="scientific">Albula glossodonta</name>
    <name type="common">roundjaw bonefish</name>
    <dbReference type="NCBI Taxonomy" id="121402"/>
    <lineage>
        <taxon>Eukaryota</taxon>
        <taxon>Metazoa</taxon>
        <taxon>Chordata</taxon>
        <taxon>Craniata</taxon>
        <taxon>Vertebrata</taxon>
        <taxon>Euteleostomi</taxon>
        <taxon>Actinopterygii</taxon>
        <taxon>Neopterygii</taxon>
        <taxon>Teleostei</taxon>
        <taxon>Albuliformes</taxon>
        <taxon>Albulidae</taxon>
        <taxon>Albula</taxon>
    </lineage>
</organism>
<comment type="caution">
    <text evidence="1">The sequence shown here is derived from an EMBL/GenBank/DDBJ whole genome shotgun (WGS) entry which is preliminary data.</text>
</comment>
<dbReference type="AlphaFoldDB" id="A0A8T2MRS7"/>
<sequence>LQSPPSPYSKHLVQTESSRYTSQIGSNTHLDLGEVVELVYVVELKNHLPLLNGSKTISSQSSDKDKVLRELQNFKPEKPNLAKLRILLNGSVGAGKSSFINSIRTIFQGRITVDVPVDNIGGESYTWTYKTYNIENRRTPGSSYAFAFNDVMGLEGNEGVLVCDIINALKGHVKEGYKFNPRHPLTEEDGDYNKTPSLGEKVHCLVTVVAADTVELMSDEMVKKLREIRLAARDLDIPEVVALTKVDVACPLVAGDLKMVYKSRYIKKRIQVCSSRLGVPVYCIFPVQNYHEENHLKDDIDALLLNSLKHIVTFADDYLREYPGSNENLQSLPSPGGEHLVQPESSRYTTESNTHLDLEEVVEVVLVVEVFEVVEVVEI</sequence>
<feature type="non-terminal residue" evidence="1">
    <location>
        <position position="1"/>
    </location>
</feature>
<protein>
    <recommendedName>
        <fullName evidence="3">G domain-containing protein</fullName>
    </recommendedName>
</protein>
<dbReference type="Gene3D" id="3.40.50.300">
    <property type="entry name" value="P-loop containing nucleotide triphosphate hydrolases"/>
    <property type="match status" value="1"/>
</dbReference>
<evidence type="ECO:0000313" key="1">
    <source>
        <dbReference type="EMBL" id="KAG9330323.1"/>
    </source>
</evidence>
<dbReference type="OrthoDB" id="25620at2759"/>